<keyword evidence="3" id="KW-1185">Reference proteome</keyword>
<dbReference type="Gene3D" id="3.80.10.10">
    <property type="entry name" value="Ribonuclease Inhibitor"/>
    <property type="match status" value="1"/>
</dbReference>
<accession>A0A835LYS3</accession>
<protein>
    <recommendedName>
        <fullName evidence="1">F-box domain-containing protein</fullName>
    </recommendedName>
</protein>
<evidence type="ECO:0000313" key="2">
    <source>
        <dbReference type="EMBL" id="KAF9604406.1"/>
    </source>
</evidence>
<dbReference type="EMBL" id="JADFTS010000005">
    <property type="protein sequence ID" value="KAF9604406.1"/>
    <property type="molecule type" value="Genomic_DNA"/>
</dbReference>
<dbReference type="GO" id="GO:0008137">
    <property type="term" value="F:NADH dehydrogenase (ubiquinone) activity"/>
    <property type="evidence" value="ECO:0007669"/>
    <property type="project" value="InterPro"/>
</dbReference>
<reference evidence="2 3" key="1">
    <citation type="submission" date="2020-10" db="EMBL/GenBank/DDBJ databases">
        <title>The Coptis chinensis genome and diversification of protoberbering-type alkaloids.</title>
        <authorList>
            <person name="Wang B."/>
            <person name="Shu S."/>
            <person name="Song C."/>
            <person name="Liu Y."/>
        </authorList>
    </citation>
    <scope>NUCLEOTIDE SEQUENCE [LARGE SCALE GENOMIC DNA]</scope>
    <source>
        <strain evidence="2">HL-2020</strain>
        <tissue evidence="2">Leaf</tissue>
    </source>
</reference>
<dbReference type="InterPro" id="IPR000283">
    <property type="entry name" value="NADH_UbQ_OxRdtase_75kDa_su_CS"/>
</dbReference>
<dbReference type="PANTHER" id="PTHR13382">
    <property type="entry name" value="MITOCHONDRIAL ATP SYNTHASE COUPLING FACTOR B"/>
    <property type="match status" value="1"/>
</dbReference>
<dbReference type="Pfam" id="PF12937">
    <property type="entry name" value="F-box-like"/>
    <property type="match status" value="1"/>
</dbReference>
<dbReference type="InterPro" id="IPR032675">
    <property type="entry name" value="LRR_dom_sf"/>
</dbReference>
<dbReference type="InterPro" id="IPR001810">
    <property type="entry name" value="F-box_dom"/>
</dbReference>
<comment type="caution">
    <text evidence="2">The sequence shown here is derived from an EMBL/GenBank/DDBJ whole genome shotgun (WGS) entry which is preliminary data.</text>
</comment>
<feature type="domain" description="F-box" evidence="1">
    <location>
        <begin position="161"/>
        <end position="202"/>
    </location>
</feature>
<dbReference type="Proteomes" id="UP000631114">
    <property type="component" value="Unassembled WGS sequence"/>
</dbReference>
<gene>
    <name evidence="2" type="ORF">IFM89_006415</name>
</gene>
<dbReference type="SUPFAM" id="SSF81383">
    <property type="entry name" value="F-box domain"/>
    <property type="match status" value="1"/>
</dbReference>
<dbReference type="GO" id="GO:0005737">
    <property type="term" value="C:cytoplasm"/>
    <property type="evidence" value="ECO:0007669"/>
    <property type="project" value="TreeGrafter"/>
</dbReference>
<proteinExistence type="predicted"/>
<dbReference type="Gene3D" id="1.20.1280.50">
    <property type="match status" value="1"/>
</dbReference>
<organism evidence="2 3">
    <name type="scientific">Coptis chinensis</name>
    <dbReference type="NCBI Taxonomy" id="261450"/>
    <lineage>
        <taxon>Eukaryota</taxon>
        <taxon>Viridiplantae</taxon>
        <taxon>Streptophyta</taxon>
        <taxon>Embryophyta</taxon>
        <taxon>Tracheophyta</taxon>
        <taxon>Spermatophyta</taxon>
        <taxon>Magnoliopsida</taxon>
        <taxon>Ranunculales</taxon>
        <taxon>Ranunculaceae</taxon>
        <taxon>Coptidoideae</taxon>
        <taxon>Coptis</taxon>
    </lineage>
</organism>
<dbReference type="OrthoDB" id="10044893at2759"/>
<dbReference type="InterPro" id="IPR036047">
    <property type="entry name" value="F-box-like_dom_sf"/>
</dbReference>
<name>A0A835LYS3_9MAGN</name>
<dbReference type="SUPFAM" id="SSF52047">
    <property type="entry name" value="RNI-like"/>
    <property type="match status" value="1"/>
</dbReference>
<evidence type="ECO:0000259" key="1">
    <source>
        <dbReference type="Pfam" id="PF12937"/>
    </source>
</evidence>
<dbReference type="GO" id="GO:0016020">
    <property type="term" value="C:membrane"/>
    <property type="evidence" value="ECO:0007669"/>
    <property type="project" value="InterPro"/>
</dbReference>
<dbReference type="PANTHER" id="PTHR13382:SF22">
    <property type="entry name" value="F-BOX PROTEIN SKIP14"/>
    <property type="match status" value="1"/>
</dbReference>
<sequence length="425" mass="47100">MTSVFPPDSSMKFGGGGGGDRFLMEDNHYHHHQGEPNDIIDLLPSDPFGMNVAATFGAITGCWFDYFQIDALNSVWNNSNNNNNKTVMFPVFGDIGMYECFNNNNEDAVGFDGWVEKKGVIQIQQISNGLSPTTGAGASNIPNKEILEEVSGSCSSGDAHEALFFAFGYMSVQDLLNVERVCKSFRSAVYGDPLLWRNICIHQPLNERIEDDGLVRLTGRAQGNLQSLSLVKCSRVTDVGLKCVLQSNPRLTMLNVPECTRISIGGIVDSLKALKSSGAPGLKHLRIGGRYDVTHEHFEELKALLNIDNCVRSKVSKPRIYHGHSFPSYDEDDHDIDVEICPRCENLRLVYDCPVDCCEVRQSSPQSCRACTICIPRCVQCGRCVLYADYVETFCLDILCLKCFELQKEERGASSNHISLDQVLG</sequence>
<dbReference type="InterPro" id="IPR050648">
    <property type="entry name" value="F-box_LRR-repeat"/>
</dbReference>
<evidence type="ECO:0000313" key="3">
    <source>
        <dbReference type="Proteomes" id="UP000631114"/>
    </source>
</evidence>
<dbReference type="GO" id="GO:0042773">
    <property type="term" value="P:ATP synthesis coupled electron transport"/>
    <property type="evidence" value="ECO:0007669"/>
    <property type="project" value="InterPro"/>
</dbReference>
<dbReference type="AlphaFoldDB" id="A0A835LYS3"/>
<dbReference type="PROSITE" id="PS00643">
    <property type="entry name" value="COMPLEX1_75K_3"/>
    <property type="match status" value="1"/>
</dbReference>